<dbReference type="InterPro" id="IPR007526">
    <property type="entry name" value="SWIRM"/>
</dbReference>
<dbReference type="InterPro" id="IPR016827">
    <property type="entry name" value="Ada2/TADA2"/>
</dbReference>
<dbReference type="PROSITE" id="PS00028">
    <property type="entry name" value="ZINC_FINGER_C2H2_1"/>
    <property type="match status" value="1"/>
</dbReference>
<dbReference type="SUPFAM" id="SSF57850">
    <property type="entry name" value="RING/U-box"/>
    <property type="match status" value="1"/>
</dbReference>
<protein>
    <submittedName>
        <fullName evidence="9">Transcriptional adapter 2-alpha</fullName>
    </submittedName>
</protein>
<accession>T2MIN6</accession>
<dbReference type="Gene3D" id="1.10.10.60">
    <property type="entry name" value="Homeodomain-like"/>
    <property type="match status" value="1"/>
</dbReference>
<dbReference type="GO" id="GO:0140672">
    <property type="term" value="C:ATAC complex"/>
    <property type="evidence" value="ECO:0007669"/>
    <property type="project" value="UniProtKB-ARBA"/>
</dbReference>
<evidence type="ECO:0000256" key="4">
    <source>
        <dbReference type="ARBA" id="ARBA00023242"/>
    </source>
</evidence>
<dbReference type="InterPro" id="IPR017884">
    <property type="entry name" value="SANT_dom"/>
</dbReference>
<dbReference type="GO" id="GO:0003682">
    <property type="term" value="F:chromatin binding"/>
    <property type="evidence" value="ECO:0007669"/>
    <property type="project" value="TreeGrafter"/>
</dbReference>
<organism evidence="9">
    <name type="scientific">Hydra vulgaris</name>
    <name type="common">Hydra</name>
    <name type="synonym">Hydra attenuata</name>
    <dbReference type="NCBI Taxonomy" id="6087"/>
    <lineage>
        <taxon>Eukaryota</taxon>
        <taxon>Metazoa</taxon>
        <taxon>Cnidaria</taxon>
        <taxon>Hydrozoa</taxon>
        <taxon>Hydroidolina</taxon>
        <taxon>Anthoathecata</taxon>
        <taxon>Aplanulata</taxon>
        <taxon>Hydridae</taxon>
        <taxon>Hydra</taxon>
    </lineage>
</organism>
<dbReference type="PROSITE" id="PS51293">
    <property type="entry name" value="SANT"/>
    <property type="match status" value="1"/>
</dbReference>
<dbReference type="InterPro" id="IPR001005">
    <property type="entry name" value="SANT/Myb"/>
</dbReference>
<dbReference type="InterPro" id="IPR017930">
    <property type="entry name" value="Myb_dom"/>
</dbReference>
<keyword evidence="3" id="KW-0862">Zinc</keyword>
<feature type="domain" description="Myb-like" evidence="5">
    <location>
        <begin position="58"/>
        <end position="109"/>
    </location>
</feature>
<dbReference type="GO" id="GO:0008270">
    <property type="term" value="F:zinc ion binding"/>
    <property type="evidence" value="ECO:0007669"/>
    <property type="project" value="UniProtKB-KW"/>
</dbReference>
<evidence type="ECO:0000259" key="6">
    <source>
        <dbReference type="PROSITE" id="PS50934"/>
    </source>
</evidence>
<evidence type="ECO:0000259" key="8">
    <source>
        <dbReference type="PROSITE" id="PS51294"/>
    </source>
</evidence>
<feature type="domain" description="SWIRM" evidence="6">
    <location>
        <begin position="344"/>
        <end position="439"/>
    </location>
</feature>
<dbReference type="PROSITE" id="PS50090">
    <property type="entry name" value="MYB_LIKE"/>
    <property type="match status" value="1"/>
</dbReference>
<dbReference type="GO" id="GO:0006338">
    <property type="term" value="P:chromatin remodeling"/>
    <property type="evidence" value="ECO:0007669"/>
    <property type="project" value="TreeGrafter"/>
</dbReference>
<evidence type="ECO:0000256" key="1">
    <source>
        <dbReference type="ARBA" id="ARBA00022723"/>
    </source>
</evidence>
<sequence>YFNYIMDDCLCPLCSNKLKEPYIHCEECGLELCLKCFAKGSETTNHKSNHQYVFKSYNFNLFDDKWTAAEELYLLEATREYGFGNWSEVSEKMRTKTKDDCEIHYLKYYINEPHSLLPKFKKSKELSWRRPIYYRASKVPPRPEENTDDPLCLIGYMAARGDFLLESDNFAECDLKDVDININEDDELIMELNLAVVDIYFRRLNDREVKKMLLRDYGMLDISDVNGIVFSKSRIERDLREVMKRFAMFMNPDEHEKLVQSLLYQKQLENQIRHLQEYRSMGLSNMKDARIYEKLKQRRKKLKPNREYLSEVLLHKDNPLACQIWLQRQINGKNSSAPLSSVPLLNRKACPPLDISNLPGTDKLTPAERDLCSNIRLLPTAYLHHRNILQRESFYQNGLKLQTARSLLKIDVNKTKRLFEFCVEQGYIQCQTKNEENNNDNENTL</sequence>
<dbReference type="OrthoDB" id="270417at2759"/>
<feature type="domain" description="SANT" evidence="7">
    <location>
        <begin position="61"/>
        <end position="113"/>
    </location>
</feature>
<name>T2MIN6_HYDVU</name>
<dbReference type="Gene3D" id="1.10.10.10">
    <property type="entry name" value="Winged helix-like DNA-binding domain superfamily/Winged helix DNA-binding domain"/>
    <property type="match status" value="1"/>
</dbReference>
<dbReference type="PROSITE" id="PS51294">
    <property type="entry name" value="HTH_MYB"/>
    <property type="match status" value="1"/>
</dbReference>
<dbReference type="GO" id="GO:0005634">
    <property type="term" value="C:nucleus"/>
    <property type="evidence" value="ECO:0007669"/>
    <property type="project" value="TreeGrafter"/>
</dbReference>
<dbReference type="InterPro" id="IPR055141">
    <property type="entry name" value="TADA2A_B-like_dom"/>
</dbReference>
<dbReference type="Pfam" id="PF00249">
    <property type="entry name" value="Myb_DNA-binding"/>
    <property type="match status" value="1"/>
</dbReference>
<dbReference type="InterPro" id="IPR009057">
    <property type="entry name" value="Homeodomain-like_sf"/>
</dbReference>
<dbReference type="InterPro" id="IPR036388">
    <property type="entry name" value="WH-like_DNA-bd_sf"/>
</dbReference>
<keyword evidence="4" id="KW-0539">Nucleus</keyword>
<evidence type="ECO:0000256" key="2">
    <source>
        <dbReference type="ARBA" id="ARBA00022771"/>
    </source>
</evidence>
<dbReference type="PROSITE" id="PS50934">
    <property type="entry name" value="SWIRM"/>
    <property type="match status" value="1"/>
</dbReference>
<dbReference type="GO" id="GO:0006357">
    <property type="term" value="P:regulation of transcription by RNA polymerase II"/>
    <property type="evidence" value="ECO:0007669"/>
    <property type="project" value="InterPro"/>
</dbReference>
<dbReference type="SMART" id="SM00717">
    <property type="entry name" value="SANT"/>
    <property type="match status" value="1"/>
</dbReference>
<dbReference type="PANTHER" id="PTHR12374">
    <property type="entry name" value="TRANSCRIPTIONAL ADAPTOR 2 ADA2 -RELATED"/>
    <property type="match status" value="1"/>
</dbReference>
<dbReference type="InterPro" id="IPR013087">
    <property type="entry name" value="Znf_C2H2_type"/>
</dbReference>
<keyword evidence="2" id="KW-0863">Zinc-finger</keyword>
<dbReference type="InterPro" id="IPR000433">
    <property type="entry name" value="Znf_ZZ"/>
</dbReference>
<evidence type="ECO:0000313" key="9">
    <source>
        <dbReference type="EMBL" id="CDG71782.1"/>
    </source>
</evidence>
<dbReference type="FunFam" id="1.10.10.60:FF:000110">
    <property type="entry name" value="Transcriptional adapter"/>
    <property type="match status" value="1"/>
</dbReference>
<dbReference type="PIRSF" id="PIRSF025024">
    <property type="entry name" value="Transcriptional_adaptor_2"/>
    <property type="match status" value="1"/>
</dbReference>
<dbReference type="EMBL" id="HAAD01005550">
    <property type="protein sequence ID" value="CDG71782.1"/>
    <property type="molecule type" value="mRNA"/>
</dbReference>
<feature type="domain" description="HTH myb-type" evidence="8">
    <location>
        <begin position="65"/>
        <end position="113"/>
    </location>
</feature>
<keyword evidence="1" id="KW-0479">Metal-binding</keyword>
<dbReference type="FunFam" id="1.10.10.10:FF:000087">
    <property type="entry name" value="Transcriptional adapter 2"/>
    <property type="match status" value="1"/>
</dbReference>
<dbReference type="CDD" id="cd00167">
    <property type="entry name" value="SANT"/>
    <property type="match status" value="1"/>
</dbReference>
<dbReference type="Pfam" id="PF04433">
    <property type="entry name" value="SWIRM"/>
    <property type="match status" value="1"/>
</dbReference>
<dbReference type="SUPFAM" id="SSF46689">
    <property type="entry name" value="Homeodomain-like"/>
    <property type="match status" value="2"/>
</dbReference>
<evidence type="ECO:0000259" key="7">
    <source>
        <dbReference type="PROSITE" id="PS51293"/>
    </source>
</evidence>
<evidence type="ECO:0000256" key="3">
    <source>
        <dbReference type="ARBA" id="ARBA00022833"/>
    </source>
</evidence>
<dbReference type="Pfam" id="PF25299">
    <property type="entry name" value="ZZ_ADA2"/>
    <property type="match status" value="1"/>
</dbReference>
<dbReference type="AlphaFoldDB" id="T2MIN6"/>
<gene>
    <name evidence="9" type="primary">TADA2A</name>
</gene>
<reference evidence="9" key="1">
    <citation type="journal article" date="2013" name="Genome Biol. Evol.">
        <title>Punctuated emergences of genetic and phenotypic innovations in eumetazoan, bilaterian, euteleostome, and hominidae ancestors.</title>
        <authorList>
            <person name="Wenger Y."/>
            <person name="Galliot B."/>
        </authorList>
    </citation>
    <scope>NUCLEOTIDE SEQUENCE</scope>
    <source>
        <tissue evidence="9">Whole animals</tissue>
    </source>
</reference>
<feature type="non-terminal residue" evidence="9">
    <location>
        <position position="1"/>
    </location>
</feature>
<dbReference type="GO" id="GO:0003713">
    <property type="term" value="F:transcription coactivator activity"/>
    <property type="evidence" value="ECO:0007669"/>
    <property type="project" value="InterPro"/>
</dbReference>
<dbReference type="Pfam" id="PF22941">
    <property type="entry name" value="TADA2A-like_3rd"/>
    <property type="match status" value="1"/>
</dbReference>
<evidence type="ECO:0000259" key="5">
    <source>
        <dbReference type="PROSITE" id="PS50090"/>
    </source>
</evidence>
<proteinExistence type="evidence at transcript level"/>
<dbReference type="PANTHER" id="PTHR12374:SF20">
    <property type="entry name" value="TRANSCRIPTIONAL ADAPTER 2-ALPHA"/>
    <property type="match status" value="1"/>
</dbReference>